<dbReference type="Pfam" id="PF21694">
    <property type="entry name" value="DNA_pol3_delta_C"/>
    <property type="match status" value="1"/>
</dbReference>
<dbReference type="RefSeq" id="WP_345445275.1">
    <property type="nucleotide sequence ID" value="NZ_BAABKP010000001.1"/>
</dbReference>
<keyword evidence="2" id="KW-0808">Transferase</keyword>
<evidence type="ECO:0000256" key="5">
    <source>
        <dbReference type="ARBA" id="ARBA00022932"/>
    </source>
</evidence>
<dbReference type="InterPro" id="IPR027417">
    <property type="entry name" value="P-loop_NTPase"/>
</dbReference>
<comment type="caution">
    <text evidence="9">The sequence shown here is derived from an EMBL/GenBank/DDBJ whole genome shotgun (WGS) entry which is preliminary data.</text>
</comment>
<evidence type="ECO:0000313" key="9">
    <source>
        <dbReference type="EMBL" id="GAA4793415.1"/>
    </source>
</evidence>
<dbReference type="EC" id="2.7.7.7" evidence="1"/>
<evidence type="ECO:0000259" key="8">
    <source>
        <dbReference type="Pfam" id="PF21694"/>
    </source>
</evidence>
<dbReference type="Gene3D" id="3.40.50.300">
    <property type="entry name" value="P-loop containing nucleotide triphosphate hydrolases"/>
    <property type="match status" value="1"/>
</dbReference>
<evidence type="ECO:0000256" key="7">
    <source>
        <dbReference type="ARBA" id="ARBA00049244"/>
    </source>
</evidence>
<proteinExistence type="inferred from homology"/>
<sequence length="334" mass="36443">MARTSRANTGHANGWRTVELAPLILLYGSDDYFAQRAKERLRELYQEREGGYELATLSAKDYRSGQLTVITSPSLFDEPKIVEIENVAQMSDVFLIDALDYAQNPSSTAVVVLSHSGGNRGKKLIDTVRGSRAFPLVECKPLKTEKDKTDFVLYEFRALGKKITAEAAQALAQSTSDTAELASSCRQLLADGPDTIDISVVDRYYGGRTEVTAFKVSDAAVAGNSREAVKLLRQALDTGSDPIPMLGALALRMRNIAKVHGIRGSAQQLASNLKIAPWQVEVAMRDSRRYSVEDIAAIMQVLADTDAALKGENLDALYPLEKAVLAVSRASQHH</sequence>
<dbReference type="Gene3D" id="1.20.272.10">
    <property type="match status" value="1"/>
</dbReference>
<dbReference type="InterPro" id="IPR008921">
    <property type="entry name" value="DNA_pol3_clamp-load_cplx_C"/>
</dbReference>
<gene>
    <name evidence="9" type="ORF">GCM10023352_10110</name>
</gene>
<organism evidence="9 10">
    <name type="scientific">Rothia endophytica</name>
    <dbReference type="NCBI Taxonomy" id="1324766"/>
    <lineage>
        <taxon>Bacteria</taxon>
        <taxon>Bacillati</taxon>
        <taxon>Actinomycetota</taxon>
        <taxon>Actinomycetes</taxon>
        <taxon>Micrococcales</taxon>
        <taxon>Micrococcaceae</taxon>
        <taxon>Rothia</taxon>
    </lineage>
</organism>
<reference evidence="10" key="1">
    <citation type="journal article" date="2019" name="Int. J. Syst. Evol. Microbiol.">
        <title>The Global Catalogue of Microorganisms (GCM) 10K type strain sequencing project: providing services to taxonomists for standard genome sequencing and annotation.</title>
        <authorList>
            <consortium name="The Broad Institute Genomics Platform"/>
            <consortium name="The Broad Institute Genome Sequencing Center for Infectious Disease"/>
            <person name="Wu L."/>
            <person name="Ma J."/>
        </authorList>
    </citation>
    <scope>NUCLEOTIDE SEQUENCE [LARGE SCALE GENOMIC DNA]</scope>
    <source>
        <strain evidence="10">JCM 18541</strain>
    </source>
</reference>
<comment type="similarity">
    <text evidence="6">Belongs to the DNA polymerase HolA subunit family.</text>
</comment>
<evidence type="ECO:0000256" key="6">
    <source>
        <dbReference type="ARBA" id="ARBA00034754"/>
    </source>
</evidence>
<comment type="catalytic activity">
    <reaction evidence="7">
        <text>DNA(n) + a 2'-deoxyribonucleoside 5'-triphosphate = DNA(n+1) + diphosphate</text>
        <dbReference type="Rhea" id="RHEA:22508"/>
        <dbReference type="Rhea" id="RHEA-COMP:17339"/>
        <dbReference type="Rhea" id="RHEA-COMP:17340"/>
        <dbReference type="ChEBI" id="CHEBI:33019"/>
        <dbReference type="ChEBI" id="CHEBI:61560"/>
        <dbReference type="ChEBI" id="CHEBI:173112"/>
        <dbReference type="EC" id="2.7.7.7"/>
    </reaction>
</comment>
<dbReference type="EMBL" id="BAABKP010000001">
    <property type="protein sequence ID" value="GAA4793415.1"/>
    <property type="molecule type" value="Genomic_DNA"/>
</dbReference>
<evidence type="ECO:0000256" key="2">
    <source>
        <dbReference type="ARBA" id="ARBA00022679"/>
    </source>
</evidence>
<keyword evidence="4" id="KW-0235">DNA replication</keyword>
<dbReference type="PANTHER" id="PTHR34388">
    <property type="entry name" value="DNA POLYMERASE III SUBUNIT DELTA"/>
    <property type="match status" value="1"/>
</dbReference>
<keyword evidence="3" id="KW-0548">Nucleotidyltransferase</keyword>
<feature type="domain" description="DNA polymerase III delta subunit-like C-terminal" evidence="8">
    <location>
        <begin position="212"/>
        <end position="324"/>
    </location>
</feature>
<dbReference type="InterPro" id="IPR048466">
    <property type="entry name" value="DNA_pol3_delta-like_C"/>
</dbReference>
<dbReference type="InterPro" id="IPR005790">
    <property type="entry name" value="DNA_polIII_delta"/>
</dbReference>
<evidence type="ECO:0000313" key="10">
    <source>
        <dbReference type="Proteomes" id="UP001500187"/>
    </source>
</evidence>
<evidence type="ECO:0000256" key="1">
    <source>
        <dbReference type="ARBA" id="ARBA00012417"/>
    </source>
</evidence>
<evidence type="ECO:0000256" key="4">
    <source>
        <dbReference type="ARBA" id="ARBA00022705"/>
    </source>
</evidence>
<accession>A0ABP9BCN9</accession>
<dbReference type="Proteomes" id="UP001500187">
    <property type="component" value="Unassembled WGS sequence"/>
</dbReference>
<evidence type="ECO:0000256" key="3">
    <source>
        <dbReference type="ARBA" id="ARBA00022695"/>
    </source>
</evidence>
<name>A0ABP9BCN9_9MICC</name>
<dbReference type="SUPFAM" id="SSF48019">
    <property type="entry name" value="post-AAA+ oligomerization domain-like"/>
    <property type="match status" value="1"/>
</dbReference>
<keyword evidence="5" id="KW-0239">DNA-directed DNA polymerase</keyword>
<keyword evidence="10" id="KW-1185">Reference proteome</keyword>
<protein>
    <recommendedName>
        <fullName evidence="1">DNA-directed DNA polymerase</fullName>
        <ecNumber evidence="1">2.7.7.7</ecNumber>
    </recommendedName>
</protein>
<dbReference type="NCBIfam" id="TIGR01128">
    <property type="entry name" value="holA"/>
    <property type="match status" value="1"/>
</dbReference>
<dbReference type="PANTHER" id="PTHR34388:SF1">
    <property type="entry name" value="DNA POLYMERASE III SUBUNIT DELTA"/>
    <property type="match status" value="1"/>
</dbReference>